<dbReference type="CDD" id="cd00009">
    <property type="entry name" value="AAA"/>
    <property type="match status" value="1"/>
</dbReference>
<dbReference type="InterPro" id="IPR003593">
    <property type="entry name" value="AAA+_ATPase"/>
</dbReference>
<dbReference type="EMBL" id="DWUX01000253">
    <property type="protein sequence ID" value="HJD41322.1"/>
    <property type="molecule type" value="Genomic_DNA"/>
</dbReference>
<proteinExistence type="predicted"/>
<name>A0A9D2RCX5_9FIRM</name>
<dbReference type="InterPro" id="IPR027417">
    <property type="entry name" value="P-loop_NTPase"/>
</dbReference>
<evidence type="ECO:0000313" key="2">
    <source>
        <dbReference type="EMBL" id="HJD41322.1"/>
    </source>
</evidence>
<dbReference type="InterPro" id="IPR003959">
    <property type="entry name" value="ATPase_AAA_core"/>
</dbReference>
<dbReference type="Pfam" id="PF00004">
    <property type="entry name" value="AAA"/>
    <property type="match status" value="1"/>
</dbReference>
<protein>
    <submittedName>
        <fullName evidence="2">AAA family ATPase</fullName>
    </submittedName>
</protein>
<dbReference type="SMART" id="SM00382">
    <property type="entry name" value="AAA"/>
    <property type="match status" value="1"/>
</dbReference>
<gene>
    <name evidence="2" type="ORF">H9913_15005</name>
</gene>
<evidence type="ECO:0000313" key="3">
    <source>
        <dbReference type="Proteomes" id="UP000823850"/>
    </source>
</evidence>
<accession>A0A9D2RCX5</accession>
<sequence>MNIKEAKTEIINTIRAYNKKDDQGCYTFPLVRQRPILLMGPPGIGKTAIMEQAAAECGVGLVAYTITHHTRQSAIGLPHIEARVYQGKEVSVTEYTLSEIIASVYQCMEETGKKEGILFIDEINCVSETLAPTMLQFLQNKTFGSHKVPRGWVIVAAGNPPQYNKSVREFDIVTLDRVRKIDVEADCDVWMEYACRQEVHEAVLSYLRIKKENFYTVENTVDGKFFVTARGWEDLSEILKSYEEFQIPVTESLVSQYLQKEETARDFAAYYQLYRKYGTDYGISEMLEGRLSDEEYREKGDMAGKGGFEERFTVVNLLLGALHTEFAGFAKKEENLTALHEALGYLKSYIRDHKETEDIKAFIRDRKNSLEIKTEAGLMRETEIRKENWVIGKLEEYYLNLKKEHVQSGTEGFEKIKIYFAGETEKRGREIEEILKRTERGFSFVEAAFGDSQEMVLFVSGLTQDDKAIDFLSVHESPLYLKWSEKLLYRKEEEKLLEECREEESMLES</sequence>
<dbReference type="SUPFAM" id="SSF52540">
    <property type="entry name" value="P-loop containing nucleoside triphosphate hydrolases"/>
    <property type="match status" value="1"/>
</dbReference>
<dbReference type="AlphaFoldDB" id="A0A9D2RCX5"/>
<feature type="domain" description="AAA+ ATPase" evidence="1">
    <location>
        <begin position="32"/>
        <end position="195"/>
    </location>
</feature>
<dbReference type="GO" id="GO:0016887">
    <property type="term" value="F:ATP hydrolysis activity"/>
    <property type="evidence" value="ECO:0007669"/>
    <property type="project" value="InterPro"/>
</dbReference>
<dbReference type="Gene3D" id="3.40.50.300">
    <property type="entry name" value="P-loop containing nucleotide triphosphate hydrolases"/>
    <property type="match status" value="1"/>
</dbReference>
<evidence type="ECO:0000259" key="1">
    <source>
        <dbReference type="SMART" id="SM00382"/>
    </source>
</evidence>
<dbReference type="Proteomes" id="UP000823850">
    <property type="component" value="Unassembled WGS sequence"/>
</dbReference>
<reference evidence="2" key="1">
    <citation type="journal article" date="2021" name="PeerJ">
        <title>Extensive microbial diversity within the chicken gut microbiome revealed by metagenomics and culture.</title>
        <authorList>
            <person name="Gilroy R."/>
            <person name="Ravi A."/>
            <person name="Getino M."/>
            <person name="Pursley I."/>
            <person name="Horton D.L."/>
            <person name="Alikhan N.F."/>
            <person name="Baker D."/>
            <person name="Gharbi K."/>
            <person name="Hall N."/>
            <person name="Watson M."/>
            <person name="Adriaenssens E.M."/>
            <person name="Foster-Nyarko E."/>
            <person name="Jarju S."/>
            <person name="Secka A."/>
            <person name="Antonio M."/>
            <person name="Oren A."/>
            <person name="Chaudhuri R.R."/>
            <person name="La Ragione R."/>
            <person name="Hildebrand F."/>
            <person name="Pallen M.J."/>
        </authorList>
    </citation>
    <scope>NUCLEOTIDE SEQUENCE</scope>
    <source>
        <strain evidence="2">ChiW19-6364</strain>
    </source>
</reference>
<organism evidence="2 3">
    <name type="scientific">Candidatus Blautia stercoripullorum</name>
    <dbReference type="NCBI Taxonomy" id="2838502"/>
    <lineage>
        <taxon>Bacteria</taxon>
        <taxon>Bacillati</taxon>
        <taxon>Bacillota</taxon>
        <taxon>Clostridia</taxon>
        <taxon>Lachnospirales</taxon>
        <taxon>Lachnospiraceae</taxon>
        <taxon>Blautia</taxon>
    </lineage>
</organism>
<dbReference type="GO" id="GO:0005524">
    <property type="term" value="F:ATP binding"/>
    <property type="evidence" value="ECO:0007669"/>
    <property type="project" value="InterPro"/>
</dbReference>
<comment type="caution">
    <text evidence="2">The sequence shown here is derived from an EMBL/GenBank/DDBJ whole genome shotgun (WGS) entry which is preliminary data.</text>
</comment>
<reference evidence="2" key="2">
    <citation type="submission" date="2021-04" db="EMBL/GenBank/DDBJ databases">
        <authorList>
            <person name="Gilroy R."/>
        </authorList>
    </citation>
    <scope>NUCLEOTIDE SEQUENCE</scope>
    <source>
        <strain evidence="2">ChiW19-6364</strain>
    </source>
</reference>